<dbReference type="OMA" id="RNPWHCT"/>
<name>A0A226ETJ3_FOLCA</name>
<evidence type="ECO:0000256" key="4">
    <source>
        <dbReference type="SAM" id="SignalP"/>
    </source>
</evidence>
<dbReference type="OrthoDB" id="6343311at2759"/>
<dbReference type="EMBL" id="LNIX01000002">
    <property type="protein sequence ID" value="OXA60932.1"/>
    <property type="molecule type" value="Genomic_DNA"/>
</dbReference>
<keyword evidence="6" id="KW-1185">Reference proteome</keyword>
<protein>
    <submittedName>
        <fullName evidence="5">Protein singed wings 2</fullName>
    </submittedName>
</protein>
<evidence type="ECO:0000256" key="3">
    <source>
        <dbReference type="SAM" id="Phobius"/>
    </source>
</evidence>
<proteinExistence type="predicted"/>
<keyword evidence="3" id="KW-1133">Transmembrane helix</keyword>
<comment type="caution">
    <text evidence="5">The sequence shown here is derived from an EMBL/GenBank/DDBJ whole genome shotgun (WGS) entry which is preliminary data.</text>
</comment>
<evidence type="ECO:0000313" key="5">
    <source>
        <dbReference type="EMBL" id="OXA60932.1"/>
    </source>
</evidence>
<dbReference type="PANTHER" id="PTHR24366:SF96">
    <property type="entry name" value="LEUCINE RICH REPEAT CONTAINING 53"/>
    <property type="match status" value="1"/>
</dbReference>
<feature type="signal peptide" evidence="4">
    <location>
        <begin position="1"/>
        <end position="24"/>
    </location>
</feature>
<keyword evidence="2" id="KW-0677">Repeat</keyword>
<dbReference type="PANTHER" id="PTHR24366">
    <property type="entry name" value="IG(IMMUNOGLOBULIN) AND LRR(LEUCINE RICH REPEAT) DOMAINS"/>
    <property type="match status" value="1"/>
</dbReference>
<feature type="chain" id="PRO_5012488774" evidence="4">
    <location>
        <begin position="25"/>
        <end position="518"/>
    </location>
</feature>
<keyword evidence="3" id="KW-0472">Membrane</keyword>
<sequence length="518" mass="58858">MATFERVGAHAVVVTLLLFQVCASLSPVQTGVDDTGSTFPLNSSFIKIGNESSHLLFGVDRDKIRTPFGRRCLVDESETGIICADLSSHQDPFYKPLPTIRFAELVNCSLNLARLKAIFPKVVTLVLTHSLQLNNGGEDVGTWHESNGRMFDGTWSSVRFLNISWNSLSSAPVSDLLPLFPSLEVVDLSHNFVNQVELDLGQFQALRWVDISGNPLNCSAPMEWLDAGRITLLHAERTLCDLPPHQNRAKPIWKVRKLIKKVRDQCRGNCSCDITYIWEQNHIIHSKITVNCSGRGFIDFPDPATLPNPTDTLDLSNNEITSMRRFVEDDRFEALDVMNLHMDSNHLKSIALLETSNWFYNFQIFTFRNNSVSEVPVYVLENVFSHNKRILQVDLSLNPFHCDCTTLSTLKVGVLIIQVIKELALIRMIRPQIWLLKHAANIKHIEDVRCLQGGSQIRYMRHEMWCTVEEVGEAGLVDIFDMISFFLVLAIFLVVAKVYYDYWNLKHNGKLPWVATKM</sequence>
<dbReference type="STRING" id="158441.A0A226ETJ3"/>
<evidence type="ECO:0000256" key="2">
    <source>
        <dbReference type="ARBA" id="ARBA00022737"/>
    </source>
</evidence>
<keyword evidence="3" id="KW-0812">Transmembrane</keyword>
<dbReference type="InterPro" id="IPR032675">
    <property type="entry name" value="LRR_dom_sf"/>
</dbReference>
<dbReference type="Proteomes" id="UP000198287">
    <property type="component" value="Unassembled WGS sequence"/>
</dbReference>
<gene>
    <name evidence="5" type="ORF">Fcan01_06194</name>
</gene>
<feature type="transmembrane region" description="Helical" evidence="3">
    <location>
        <begin position="482"/>
        <end position="500"/>
    </location>
</feature>
<dbReference type="SUPFAM" id="SSF52058">
    <property type="entry name" value="L domain-like"/>
    <property type="match status" value="1"/>
</dbReference>
<keyword evidence="4" id="KW-0732">Signal</keyword>
<reference evidence="5 6" key="1">
    <citation type="submission" date="2015-12" db="EMBL/GenBank/DDBJ databases">
        <title>The genome of Folsomia candida.</title>
        <authorList>
            <person name="Faddeeva A."/>
            <person name="Derks M.F."/>
            <person name="Anvar Y."/>
            <person name="Smit S."/>
            <person name="Van Straalen N."/>
            <person name="Roelofs D."/>
        </authorList>
    </citation>
    <scope>NUCLEOTIDE SEQUENCE [LARGE SCALE GENOMIC DNA]</scope>
    <source>
        <strain evidence="5 6">VU population</strain>
        <tissue evidence="5">Whole body</tissue>
    </source>
</reference>
<accession>A0A226ETJ3</accession>
<evidence type="ECO:0000256" key="1">
    <source>
        <dbReference type="ARBA" id="ARBA00022614"/>
    </source>
</evidence>
<dbReference type="AlphaFoldDB" id="A0A226ETJ3"/>
<organism evidence="5 6">
    <name type="scientific">Folsomia candida</name>
    <name type="common">Springtail</name>
    <dbReference type="NCBI Taxonomy" id="158441"/>
    <lineage>
        <taxon>Eukaryota</taxon>
        <taxon>Metazoa</taxon>
        <taxon>Ecdysozoa</taxon>
        <taxon>Arthropoda</taxon>
        <taxon>Hexapoda</taxon>
        <taxon>Collembola</taxon>
        <taxon>Entomobryomorpha</taxon>
        <taxon>Isotomoidea</taxon>
        <taxon>Isotomidae</taxon>
        <taxon>Proisotominae</taxon>
        <taxon>Folsomia</taxon>
    </lineage>
</organism>
<keyword evidence="1" id="KW-0433">Leucine-rich repeat</keyword>
<evidence type="ECO:0000313" key="6">
    <source>
        <dbReference type="Proteomes" id="UP000198287"/>
    </source>
</evidence>
<dbReference type="Gene3D" id="3.80.10.10">
    <property type="entry name" value="Ribonuclease Inhibitor"/>
    <property type="match status" value="2"/>
</dbReference>